<gene>
    <name evidence="2" type="ORF">OGAPHI_007298</name>
</gene>
<evidence type="ECO:0000256" key="1">
    <source>
        <dbReference type="SAM" id="MobiDB-lite"/>
    </source>
</evidence>
<feature type="compositionally biased region" description="Low complexity" evidence="1">
    <location>
        <begin position="269"/>
        <end position="278"/>
    </location>
</feature>
<dbReference type="AlphaFoldDB" id="A0A9P8SYV7"/>
<protein>
    <submittedName>
        <fullName evidence="2">Uncharacterized protein</fullName>
    </submittedName>
</protein>
<evidence type="ECO:0000313" key="2">
    <source>
        <dbReference type="EMBL" id="KAH3660093.1"/>
    </source>
</evidence>
<dbReference type="EMBL" id="JAEUBE010000511">
    <property type="protein sequence ID" value="KAH3660093.1"/>
    <property type="molecule type" value="Genomic_DNA"/>
</dbReference>
<proteinExistence type="predicted"/>
<organism evidence="2 3">
    <name type="scientific">Ogataea philodendri</name>
    <dbReference type="NCBI Taxonomy" id="1378263"/>
    <lineage>
        <taxon>Eukaryota</taxon>
        <taxon>Fungi</taxon>
        <taxon>Dikarya</taxon>
        <taxon>Ascomycota</taxon>
        <taxon>Saccharomycotina</taxon>
        <taxon>Pichiomycetes</taxon>
        <taxon>Pichiales</taxon>
        <taxon>Pichiaceae</taxon>
        <taxon>Ogataea</taxon>
    </lineage>
</organism>
<dbReference type="GeneID" id="70239262"/>
<dbReference type="RefSeq" id="XP_046057804.1">
    <property type="nucleotide sequence ID" value="XM_046208679.1"/>
</dbReference>
<dbReference type="OrthoDB" id="10422303at2759"/>
<reference evidence="2" key="2">
    <citation type="submission" date="2021-01" db="EMBL/GenBank/DDBJ databases">
        <authorList>
            <person name="Schikora-Tamarit M.A."/>
        </authorList>
    </citation>
    <scope>NUCLEOTIDE SEQUENCE</scope>
    <source>
        <strain evidence="2">CBS6075</strain>
    </source>
</reference>
<dbReference type="Proteomes" id="UP000769157">
    <property type="component" value="Unassembled WGS sequence"/>
</dbReference>
<feature type="region of interest" description="Disordered" evidence="1">
    <location>
        <begin position="269"/>
        <end position="289"/>
    </location>
</feature>
<reference evidence="2" key="1">
    <citation type="journal article" date="2021" name="Open Biol.">
        <title>Shared evolutionary footprints suggest mitochondrial oxidative damage underlies multiple complex I losses in fungi.</title>
        <authorList>
            <person name="Schikora-Tamarit M.A."/>
            <person name="Marcet-Houben M."/>
            <person name="Nosek J."/>
            <person name="Gabaldon T."/>
        </authorList>
    </citation>
    <scope>NUCLEOTIDE SEQUENCE</scope>
    <source>
        <strain evidence="2">CBS6075</strain>
    </source>
</reference>
<accession>A0A9P8SYV7</accession>
<name>A0A9P8SYV7_9ASCO</name>
<sequence length="289" mass="32273">MDSQPRHCKTSHNCRETHLVRNGSSALDNGLFGFILLCDSTVDSRSSFGDISRFVDKRGFDNGASLDNFELLKATGVNVSVELDGSSNSTQNREEVNLGDQVVVDDHQSTSDFSQRWELDGPHVFIIDHTQGGSSRLELRQLEVAESVVDELGRVLDNLQAVQVQVVGVLDGDRVSPSQFRKRNLQVSGVGRNQQSVGDLLDRGIDSLQKSVVVDVENFQGLHVESRKARQRGVTHHHRVDVFDSLIQIHSAKNREHFPRDGIDTLQLRQRNRGQGRQSVESKRSVDSR</sequence>
<evidence type="ECO:0000313" key="3">
    <source>
        <dbReference type="Proteomes" id="UP000769157"/>
    </source>
</evidence>
<comment type="caution">
    <text evidence="2">The sequence shown here is derived from an EMBL/GenBank/DDBJ whole genome shotgun (WGS) entry which is preliminary data.</text>
</comment>
<feature type="compositionally biased region" description="Basic and acidic residues" evidence="1">
    <location>
        <begin position="280"/>
        <end position="289"/>
    </location>
</feature>
<keyword evidence="3" id="KW-1185">Reference proteome</keyword>